<dbReference type="EMBL" id="FQXU01000004">
    <property type="protein sequence ID" value="SHH78729.1"/>
    <property type="molecule type" value="Genomic_DNA"/>
</dbReference>
<dbReference type="RefSeq" id="WP_073016961.1">
    <property type="nucleotide sequence ID" value="NZ_FQXU01000004.1"/>
</dbReference>
<feature type="domain" description="NADPH-dependent FMN reductase-like" evidence="3">
    <location>
        <begin position="1"/>
        <end position="118"/>
    </location>
</feature>
<dbReference type="InterPro" id="IPR051796">
    <property type="entry name" value="ISF_SsuE-like"/>
</dbReference>
<reference evidence="4 5" key="1">
    <citation type="submission" date="2016-11" db="EMBL/GenBank/DDBJ databases">
        <authorList>
            <person name="Jaros S."/>
            <person name="Januszkiewicz K."/>
            <person name="Wedrychowicz H."/>
        </authorList>
    </citation>
    <scope>NUCLEOTIDE SEQUENCE [LARGE SCALE GENOMIC DNA]</scope>
    <source>
        <strain evidence="4 5">DSM 6191</strain>
    </source>
</reference>
<accession>A0A1M5VTX3</accession>
<dbReference type="AlphaFoldDB" id="A0A1M5VTX3"/>
<name>A0A1M5VTX3_9CLOT</name>
<keyword evidence="1" id="KW-0285">Flavoprotein</keyword>
<dbReference type="InterPro" id="IPR029039">
    <property type="entry name" value="Flavoprotein-like_sf"/>
</dbReference>
<evidence type="ECO:0000256" key="1">
    <source>
        <dbReference type="ARBA" id="ARBA00022630"/>
    </source>
</evidence>
<dbReference type="InterPro" id="IPR005025">
    <property type="entry name" value="FMN_Rdtase-like_dom"/>
</dbReference>
<gene>
    <name evidence="4" type="ORF">SAMN02745941_00792</name>
</gene>
<dbReference type="PANTHER" id="PTHR43278">
    <property type="entry name" value="NAD(P)H-DEPENDENT FMN-CONTAINING OXIDOREDUCTASE YWQN-RELATED"/>
    <property type="match status" value="1"/>
</dbReference>
<keyword evidence="2" id="KW-0288">FMN</keyword>
<sequence>MKIIVLNGSPKGDISVTMQYIKYIQKKFPKHELKIINIAQQINKLEKDLNFFGEVIDEINLSDGVIWAFPLYYHLVASQYKRFIELIFERKVTNSFKGKYACALATSIHFQDHTAINYINAICDDLDMNFVDYLSLHMDDLEKESSRKLILAFYENYFNAINNKITTTKNYSKLSHNPIAYKSEANFNKIDTSNKKLTLITDSLENSNLSNMINTFSSFFIDDIEIINLQEIDIKGGCLGCIKCGYNYECVYTGKDEFIAFYNNKIRNSDIIIFCGNIKDRYLSSLWKRFFDRSFFNTHTPSITGKQIGFIISGPLTQIPNLKQIFESYIQWQRANLVDFVTDEYSSINEIDNQLYALASKAINLSLANFIKPSTFLGVGGTKIFRDDIYGKLRFPFLADYKAYKKLGIFDFSHNSLKYKIMSTIFLIMTKFPKIKNEIYSNQIKPGMIQNLKKIAEDPNI</sequence>
<dbReference type="GO" id="GO:0016491">
    <property type="term" value="F:oxidoreductase activity"/>
    <property type="evidence" value="ECO:0007669"/>
    <property type="project" value="InterPro"/>
</dbReference>
<evidence type="ECO:0000256" key="2">
    <source>
        <dbReference type="ARBA" id="ARBA00022643"/>
    </source>
</evidence>
<dbReference type="SUPFAM" id="SSF52218">
    <property type="entry name" value="Flavoproteins"/>
    <property type="match status" value="2"/>
</dbReference>
<dbReference type="Pfam" id="PF03358">
    <property type="entry name" value="FMN_red"/>
    <property type="match status" value="1"/>
</dbReference>
<dbReference type="PANTHER" id="PTHR43278:SF4">
    <property type="entry name" value="NAD(P)H-DEPENDENT FMN-CONTAINING OXIDOREDUCTASE YWQN-RELATED"/>
    <property type="match status" value="1"/>
</dbReference>
<dbReference type="Proteomes" id="UP000184241">
    <property type="component" value="Unassembled WGS sequence"/>
</dbReference>
<protein>
    <submittedName>
        <fullName evidence="4">Multimeric flavodoxin WrbA</fullName>
    </submittedName>
</protein>
<evidence type="ECO:0000313" key="5">
    <source>
        <dbReference type="Proteomes" id="UP000184241"/>
    </source>
</evidence>
<proteinExistence type="predicted"/>
<evidence type="ECO:0000259" key="3">
    <source>
        <dbReference type="Pfam" id="PF03358"/>
    </source>
</evidence>
<evidence type="ECO:0000313" key="4">
    <source>
        <dbReference type="EMBL" id="SHH78729.1"/>
    </source>
</evidence>
<dbReference type="Gene3D" id="3.40.50.360">
    <property type="match status" value="2"/>
</dbReference>
<organism evidence="4 5">
    <name type="scientific">Clostridium intestinale DSM 6191</name>
    <dbReference type="NCBI Taxonomy" id="1121320"/>
    <lineage>
        <taxon>Bacteria</taxon>
        <taxon>Bacillati</taxon>
        <taxon>Bacillota</taxon>
        <taxon>Clostridia</taxon>
        <taxon>Eubacteriales</taxon>
        <taxon>Clostridiaceae</taxon>
        <taxon>Clostridium</taxon>
    </lineage>
</organism>